<evidence type="ECO:0000256" key="14">
    <source>
        <dbReference type="ARBA" id="ARBA00048679"/>
    </source>
</evidence>
<dbReference type="Proteomes" id="UP001235939">
    <property type="component" value="Chromosome 11"/>
</dbReference>
<dbReference type="SMART" id="SM00133">
    <property type="entry name" value="S_TK_X"/>
    <property type="match status" value="1"/>
</dbReference>
<dbReference type="SUPFAM" id="SSF56112">
    <property type="entry name" value="Protein kinase-like (PK-like)"/>
    <property type="match status" value="1"/>
</dbReference>
<evidence type="ECO:0000256" key="12">
    <source>
        <dbReference type="ARBA" id="ARBA00023054"/>
    </source>
</evidence>
<evidence type="ECO:0000256" key="2">
    <source>
        <dbReference type="ARBA" id="ARBA00012513"/>
    </source>
</evidence>
<feature type="domain" description="Phorbol-ester/DAG-type" evidence="19">
    <location>
        <begin position="873"/>
        <end position="923"/>
    </location>
</feature>
<dbReference type="Gene3D" id="1.10.510.10">
    <property type="entry name" value="Transferase(Phosphotransferase) domain 1"/>
    <property type="match status" value="1"/>
</dbReference>
<feature type="coiled-coil region" evidence="15">
    <location>
        <begin position="764"/>
        <end position="799"/>
    </location>
</feature>
<dbReference type="InterPro" id="IPR050839">
    <property type="entry name" value="Rho-assoc_Ser/Thr_Kinase"/>
</dbReference>
<feature type="region of interest" description="Disordered" evidence="16">
    <location>
        <begin position="1476"/>
        <end position="1513"/>
    </location>
</feature>
<feature type="domain" description="CRIB" evidence="20">
    <location>
        <begin position="1446"/>
        <end position="1459"/>
    </location>
</feature>
<organism evidence="23 24">
    <name type="scientific">Cordylochernes scorpioides</name>
    <dbReference type="NCBI Taxonomy" id="51811"/>
    <lineage>
        <taxon>Eukaryota</taxon>
        <taxon>Metazoa</taxon>
        <taxon>Ecdysozoa</taxon>
        <taxon>Arthropoda</taxon>
        <taxon>Chelicerata</taxon>
        <taxon>Arachnida</taxon>
        <taxon>Pseudoscorpiones</taxon>
        <taxon>Cheliferoidea</taxon>
        <taxon>Chernetidae</taxon>
        <taxon>Cordylochernes</taxon>
    </lineage>
</organism>
<keyword evidence="12 15" id="KW-0175">Coiled coil</keyword>
<dbReference type="InterPro" id="IPR000719">
    <property type="entry name" value="Prot_kinase_dom"/>
</dbReference>
<dbReference type="PROSITE" id="PS00479">
    <property type="entry name" value="ZF_DAG_PE_1"/>
    <property type="match status" value="1"/>
</dbReference>
<dbReference type="Gene3D" id="3.30.60.20">
    <property type="match status" value="1"/>
</dbReference>
<dbReference type="PROSITE" id="PS50108">
    <property type="entry name" value="CRIB"/>
    <property type="match status" value="1"/>
</dbReference>
<evidence type="ECO:0000313" key="24">
    <source>
        <dbReference type="Proteomes" id="UP001235939"/>
    </source>
</evidence>
<dbReference type="EC" id="2.7.11.1" evidence="2"/>
<feature type="domain" description="Protein kinase" evidence="18">
    <location>
        <begin position="1"/>
        <end position="218"/>
    </location>
</feature>
<dbReference type="InterPro" id="IPR001849">
    <property type="entry name" value="PH_domain"/>
</dbReference>
<dbReference type="CDD" id="cd01243">
    <property type="entry name" value="PH_MRCK"/>
    <property type="match status" value="1"/>
</dbReference>
<feature type="domain" description="AGC-kinase C-terminal" evidence="22">
    <location>
        <begin position="219"/>
        <end position="291"/>
    </location>
</feature>
<dbReference type="InterPro" id="IPR000961">
    <property type="entry name" value="AGC-kinase_C"/>
</dbReference>
<accession>A0ABY6KXP2</accession>
<dbReference type="SMART" id="SM00109">
    <property type="entry name" value="C1"/>
    <property type="match status" value="1"/>
</dbReference>
<proteinExistence type="inferred from homology"/>
<dbReference type="Pfam" id="PF00069">
    <property type="entry name" value="Pkinase"/>
    <property type="match status" value="1"/>
</dbReference>
<evidence type="ECO:0000256" key="16">
    <source>
        <dbReference type="SAM" id="MobiDB-lite"/>
    </source>
</evidence>
<evidence type="ECO:0000256" key="15">
    <source>
        <dbReference type="SAM" id="Coils"/>
    </source>
</evidence>
<evidence type="ECO:0000313" key="23">
    <source>
        <dbReference type="EMBL" id="UYV73630.1"/>
    </source>
</evidence>
<dbReference type="Pfam" id="PF00130">
    <property type="entry name" value="C1_1"/>
    <property type="match status" value="1"/>
</dbReference>
<feature type="coiled-coil region" evidence="15">
    <location>
        <begin position="313"/>
        <end position="441"/>
    </location>
</feature>
<reference evidence="23 24" key="1">
    <citation type="submission" date="2022-01" db="EMBL/GenBank/DDBJ databases">
        <title>A chromosomal length assembly of Cordylochernes scorpioides.</title>
        <authorList>
            <person name="Zeh D."/>
            <person name="Zeh J."/>
        </authorList>
    </citation>
    <scope>NUCLEOTIDE SEQUENCE [LARGE SCALE GENOMIC DNA]</scope>
    <source>
        <strain evidence="23">IN4F17</strain>
        <tissue evidence="23">Whole Body</tissue>
    </source>
</reference>
<comment type="similarity">
    <text evidence="1">Belongs to the protein kinase superfamily. AGC Ser/Thr protein kinase family. DMPK subfamily.</text>
</comment>
<keyword evidence="24" id="KW-1185">Reference proteome</keyword>
<keyword evidence="5" id="KW-0808">Transferase</keyword>
<dbReference type="InterPro" id="IPR046349">
    <property type="entry name" value="C1-like_sf"/>
</dbReference>
<dbReference type="EMBL" id="CP092873">
    <property type="protein sequence ID" value="UYV73630.1"/>
    <property type="molecule type" value="Genomic_DNA"/>
</dbReference>
<dbReference type="SUPFAM" id="SSF57889">
    <property type="entry name" value="Cysteine-rich domain"/>
    <property type="match status" value="1"/>
</dbReference>
<gene>
    <name evidence="23" type="ORF">LAZ67_11000087</name>
</gene>
<dbReference type="PROSITE" id="PS50219">
    <property type="entry name" value="CNH"/>
    <property type="match status" value="1"/>
</dbReference>
<dbReference type="Gene3D" id="3.30.200.20">
    <property type="entry name" value="Phosphorylase Kinase, domain 1"/>
    <property type="match status" value="1"/>
</dbReference>
<evidence type="ECO:0000256" key="6">
    <source>
        <dbReference type="ARBA" id="ARBA00022723"/>
    </source>
</evidence>
<dbReference type="PROSITE" id="PS00108">
    <property type="entry name" value="PROTEIN_KINASE_ST"/>
    <property type="match status" value="1"/>
</dbReference>
<dbReference type="SUPFAM" id="SSF50729">
    <property type="entry name" value="PH domain-like"/>
    <property type="match status" value="1"/>
</dbReference>
<evidence type="ECO:0000256" key="10">
    <source>
        <dbReference type="ARBA" id="ARBA00022833"/>
    </source>
</evidence>
<dbReference type="InterPro" id="IPR008271">
    <property type="entry name" value="Ser/Thr_kinase_AS"/>
</dbReference>
<evidence type="ECO:0000259" key="22">
    <source>
        <dbReference type="PROSITE" id="PS51285"/>
    </source>
</evidence>
<keyword evidence="7" id="KW-0547">Nucleotide-binding</keyword>
<feature type="domain" description="PH" evidence="17">
    <location>
        <begin position="943"/>
        <end position="1060"/>
    </location>
</feature>
<dbReference type="PROSITE" id="PS50081">
    <property type="entry name" value="ZF_DAG_PE_2"/>
    <property type="match status" value="1"/>
</dbReference>
<dbReference type="Pfam" id="PF15796">
    <property type="entry name" value="KELK"/>
    <property type="match status" value="1"/>
</dbReference>
<dbReference type="InterPro" id="IPR001180">
    <property type="entry name" value="CNH_dom"/>
</dbReference>
<feature type="coiled-coil region" evidence="15">
    <location>
        <begin position="612"/>
        <end position="664"/>
    </location>
</feature>
<dbReference type="PANTHER" id="PTHR22988">
    <property type="entry name" value="MYOTONIC DYSTROPHY S/T KINASE-RELATED"/>
    <property type="match status" value="1"/>
</dbReference>
<keyword evidence="10" id="KW-0862">Zinc</keyword>
<dbReference type="SMART" id="SM00233">
    <property type="entry name" value="PH"/>
    <property type="match status" value="1"/>
</dbReference>
<evidence type="ECO:0000256" key="4">
    <source>
        <dbReference type="ARBA" id="ARBA00022553"/>
    </source>
</evidence>
<keyword evidence="11" id="KW-0067">ATP-binding</keyword>
<dbReference type="InterPro" id="IPR011993">
    <property type="entry name" value="PH-like_dom_sf"/>
</dbReference>
<evidence type="ECO:0000256" key="3">
    <source>
        <dbReference type="ARBA" id="ARBA00022527"/>
    </source>
</evidence>
<dbReference type="CDD" id="cd00132">
    <property type="entry name" value="CRIB"/>
    <property type="match status" value="1"/>
</dbReference>
<dbReference type="Gene3D" id="2.30.29.30">
    <property type="entry name" value="Pleckstrin-homology domain (PH domain)/Phosphotyrosine-binding domain (PTB)"/>
    <property type="match status" value="1"/>
</dbReference>
<evidence type="ECO:0000259" key="17">
    <source>
        <dbReference type="PROSITE" id="PS50003"/>
    </source>
</evidence>
<keyword evidence="8" id="KW-0863">Zinc-finger</keyword>
<name>A0ABY6KXP2_9ARAC</name>
<evidence type="ECO:0000256" key="7">
    <source>
        <dbReference type="ARBA" id="ARBA00022741"/>
    </source>
</evidence>
<keyword evidence="9" id="KW-0418">Kinase</keyword>
<evidence type="ECO:0000256" key="1">
    <source>
        <dbReference type="ARBA" id="ARBA00005719"/>
    </source>
</evidence>
<dbReference type="PROSITE" id="PS50011">
    <property type="entry name" value="PROTEIN_KINASE_DOM"/>
    <property type="match status" value="1"/>
</dbReference>
<keyword evidence="6" id="KW-0479">Metal-binding</keyword>
<dbReference type="Pfam" id="PF25346">
    <property type="entry name" value="PH_MRCK"/>
    <property type="match status" value="1"/>
</dbReference>
<dbReference type="InterPro" id="IPR031597">
    <property type="entry name" value="KELK"/>
</dbReference>
<dbReference type="SMART" id="SM00220">
    <property type="entry name" value="S_TKc"/>
    <property type="match status" value="1"/>
</dbReference>
<dbReference type="InterPro" id="IPR017892">
    <property type="entry name" value="Pkinase_C"/>
</dbReference>
<evidence type="ECO:0000259" key="21">
    <source>
        <dbReference type="PROSITE" id="PS50219"/>
    </source>
</evidence>
<feature type="compositionally biased region" description="Pro residues" evidence="16">
    <location>
        <begin position="1494"/>
        <end position="1507"/>
    </location>
</feature>
<dbReference type="PROSITE" id="PS50003">
    <property type="entry name" value="PH_DOMAIN"/>
    <property type="match status" value="1"/>
</dbReference>
<comment type="catalytic activity">
    <reaction evidence="14">
        <text>L-seryl-[protein] + ATP = O-phospho-L-seryl-[protein] + ADP + H(+)</text>
        <dbReference type="Rhea" id="RHEA:17989"/>
        <dbReference type="Rhea" id="RHEA-COMP:9863"/>
        <dbReference type="Rhea" id="RHEA-COMP:11604"/>
        <dbReference type="ChEBI" id="CHEBI:15378"/>
        <dbReference type="ChEBI" id="CHEBI:29999"/>
        <dbReference type="ChEBI" id="CHEBI:30616"/>
        <dbReference type="ChEBI" id="CHEBI:83421"/>
        <dbReference type="ChEBI" id="CHEBI:456216"/>
        <dbReference type="EC" id="2.7.11.1"/>
    </reaction>
</comment>
<feature type="domain" description="CNH" evidence="21">
    <location>
        <begin position="1086"/>
        <end position="1435"/>
    </location>
</feature>
<dbReference type="InterPro" id="IPR011009">
    <property type="entry name" value="Kinase-like_dom_sf"/>
</dbReference>
<evidence type="ECO:0000256" key="8">
    <source>
        <dbReference type="ARBA" id="ARBA00022771"/>
    </source>
</evidence>
<evidence type="ECO:0000256" key="5">
    <source>
        <dbReference type="ARBA" id="ARBA00022679"/>
    </source>
</evidence>
<dbReference type="Pfam" id="PF00433">
    <property type="entry name" value="Pkinase_C"/>
    <property type="match status" value="1"/>
</dbReference>
<keyword evidence="4" id="KW-0597">Phosphoprotein</keyword>
<dbReference type="Gene3D" id="1.20.5.340">
    <property type="match status" value="1"/>
</dbReference>
<protein>
    <recommendedName>
        <fullName evidence="2">non-specific serine/threonine protein kinase</fullName>
        <ecNumber evidence="2">2.7.11.1</ecNumber>
    </recommendedName>
</protein>
<comment type="catalytic activity">
    <reaction evidence="13">
        <text>L-threonyl-[protein] + ATP = O-phospho-L-threonyl-[protein] + ADP + H(+)</text>
        <dbReference type="Rhea" id="RHEA:46608"/>
        <dbReference type="Rhea" id="RHEA-COMP:11060"/>
        <dbReference type="Rhea" id="RHEA-COMP:11605"/>
        <dbReference type="ChEBI" id="CHEBI:15378"/>
        <dbReference type="ChEBI" id="CHEBI:30013"/>
        <dbReference type="ChEBI" id="CHEBI:30616"/>
        <dbReference type="ChEBI" id="CHEBI:61977"/>
        <dbReference type="ChEBI" id="CHEBI:456216"/>
        <dbReference type="EC" id="2.7.11.1"/>
    </reaction>
</comment>
<dbReference type="InterPro" id="IPR057529">
    <property type="entry name" value="MRCK/ROCK_PH"/>
</dbReference>
<evidence type="ECO:0000256" key="11">
    <source>
        <dbReference type="ARBA" id="ARBA00022840"/>
    </source>
</evidence>
<evidence type="ECO:0000259" key="19">
    <source>
        <dbReference type="PROSITE" id="PS50081"/>
    </source>
</evidence>
<keyword evidence="3" id="KW-0723">Serine/threonine-protein kinase</keyword>
<dbReference type="Pfam" id="PF00780">
    <property type="entry name" value="CNH"/>
    <property type="match status" value="1"/>
</dbReference>
<dbReference type="InterPro" id="IPR000095">
    <property type="entry name" value="CRIB_dom"/>
</dbReference>
<evidence type="ECO:0000256" key="13">
    <source>
        <dbReference type="ARBA" id="ARBA00047899"/>
    </source>
</evidence>
<dbReference type="InterPro" id="IPR002219">
    <property type="entry name" value="PKC_DAG/PE"/>
</dbReference>
<sequence length="1554" mass="175701">MEFTQGDKKQQQCGVCVQYLLMDYYCGGDLLTLLSKFEDHLPEDMARFYICEMILAVHSIHQGGYIHRDIKLDNVLLDASGHIRLADFGSCLRLLQDGTVQSKVTVGTPDYISPEILRAMEDGHGKYGRECDWWSLGVCMYEILYGVTPFYAESLVETYSKIMNHKRGSCVQNCFIFPDEEGVEISDDAKDLMRRLICSADCRMGQHGIEDFKNHPWFRGVDWDTIRNSPAPYIPEVSSPTDTSNFDVDENDLKTKVRESTPPSCNPIFSGLHLPFVGFTYTFGRDKLVRGGGPELDLMVDQTDSNILNTESTLKLQEEITFYKKKSSELEAELVRLQRNKDLDAGDNRTKELDKTIRFLKAEKEDIYRELVEAQEKLKMQSKELKDALQQRKLAMSEYTEHGGPRLSELRAQKQKLSRQVRDKEEELETAMQKIDMFRQDMRKADKLRRENYLVVWQLEARVDEAMSETQKERRLREHSSEYAHHLKEELESLKGRLRGAPTMSLGSDPTQEMNRDYTECVVRLKADLESVEVQHKEMLIQQQARFTMDMNHLLEQLQATRTSKEMLEKEVSLSVCHTQPWLTLLCPPAQRTEGEAGSAPGGECCHSQQVLEEYRRKQDREKELYIEENRKLSRELERLGEVVLKLQEDRRRLEDDFLQVQEKKESISQWEAQISEIIQWVSDEKDARGYLQALATKMTEELENLKTTGVPPTPTAVCVLCVREAEYQLAVQEKNWRNRRSQKLDKMELLNLQSSLQSEIQAKQAVSEELSRVRADMVAMQNRDFRELQQRLEFARKDNFKKESHIRDLQMKLESVDGYLDRPSSRMSFLDQFLKETGTQPRLTFSDSGGESVEADIEDSVASSGSTTAPKAHQFLVRTFVAPIKCNHCTSLMVGLIRQGAVCEVCGFACHIGCQERVPAVCPIPPDQTKRPVGIDPTRGIGTAYEGYVKVPKLGGVKKGWMRQFVVVCDFKLFLYDMPQDKNAQPYVSQVLDMRDEEFSVSSVLESDVIHANKKDIPCIFRVTTSMLNPPDIKNHTLMLVDKEAEKKKWVDALTELYRILRRNKLPNRMVYQAKELLDNSLSIVKNTLSAFIVDSDRLLLGTEEGLYCVDLDREGERSVCPWLPSSDSVVAEIARIGDGKKVYQIEYIPEEQLILIISVLTDTISLSPQVGVNMFVGSSYEIGSLEHVDMCGGAGKQKHLRLIPVGALDGQDVEWIKVPETKNCSLFACAYVQLPSFTGYLVAVAVKRQVLLYEVTRVKGRHQRHGEISLSHPAATLDMGPQGQLVVGLGSHFNLYNLAGLSSEPLAQLAPDLGGPCPMEPLLAVALPASSEFLLIFSRRSPHSDWCWGGDTALIRVFQTKPLCKEGTLALTLATELPLVVYLHSIQRREDLIRVPSSGTSQQLARGVAGPGNKARAIVGRARRRFSVRGSGTEPPADRRSRLISGPSNFNHISHMGPGQGIQLQKLIDISSATRQRPPAPLPPQCAAFNGAPPPPKPHLAPPTPNSTSSTARELTLLHLLLPSHRNQIMDTDMDIMDLDTQIFAQSSDQNL</sequence>
<evidence type="ECO:0000259" key="20">
    <source>
        <dbReference type="PROSITE" id="PS50108"/>
    </source>
</evidence>
<dbReference type="PANTHER" id="PTHR22988:SF66">
    <property type="entry name" value="SERINE_THREONINE-PROTEIN KINASE GENGHIS KHAN"/>
    <property type="match status" value="1"/>
</dbReference>
<evidence type="ECO:0000256" key="9">
    <source>
        <dbReference type="ARBA" id="ARBA00022777"/>
    </source>
</evidence>
<dbReference type="PROSITE" id="PS51285">
    <property type="entry name" value="AGC_KINASE_CTER"/>
    <property type="match status" value="1"/>
</dbReference>
<evidence type="ECO:0000259" key="18">
    <source>
        <dbReference type="PROSITE" id="PS50011"/>
    </source>
</evidence>
<dbReference type="SMART" id="SM00285">
    <property type="entry name" value="PBD"/>
    <property type="match status" value="1"/>
</dbReference>